<name>A0ACC0KAY2_CHOFU</name>
<evidence type="ECO:0000313" key="1">
    <source>
        <dbReference type="EMBL" id="KAI8433633.1"/>
    </source>
</evidence>
<dbReference type="EMBL" id="CM046129">
    <property type="protein sequence ID" value="KAI8433633.1"/>
    <property type="molecule type" value="Genomic_DNA"/>
</dbReference>
<dbReference type="Proteomes" id="UP001064048">
    <property type="component" value="Chromosome 29"/>
</dbReference>
<comment type="caution">
    <text evidence="1">The sequence shown here is derived from an EMBL/GenBank/DDBJ whole genome shotgun (WGS) entry which is preliminary data.</text>
</comment>
<keyword evidence="2" id="KW-1185">Reference proteome</keyword>
<proteinExistence type="predicted"/>
<protein>
    <submittedName>
        <fullName evidence="1">Uncharacterized protein</fullName>
    </submittedName>
</protein>
<gene>
    <name evidence="1" type="ORF">MSG28_015640</name>
</gene>
<organism evidence="1 2">
    <name type="scientific">Choristoneura fumiferana</name>
    <name type="common">Spruce budworm moth</name>
    <name type="synonym">Archips fumiferana</name>
    <dbReference type="NCBI Taxonomy" id="7141"/>
    <lineage>
        <taxon>Eukaryota</taxon>
        <taxon>Metazoa</taxon>
        <taxon>Ecdysozoa</taxon>
        <taxon>Arthropoda</taxon>
        <taxon>Hexapoda</taxon>
        <taxon>Insecta</taxon>
        <taxon>Pterygota</taxon>
        <taxon>Neoptera</taxon>
        <taxon>Endopterygota</taxon>
        <taxon>Lepidoptera</taxon>
        <taxon>Glossata</taxon>
        <taxon>Ditrysia</taxon>
        <taxon>Tortricoidea</taxon>
        <taxon>Tortricidae</taxon>
        <taxon>Tortricinae</taxon>
        <taxon>Choristoneura</taxon>
    </lineage>
</organism>
<reference evidence="1 2" key="1">
    <citation type="journal article" date="2022" name="Genome Biol. Evol.">
        <title>The Spruce Budworm Genome: Reconstructing the Evolutionary History of Antifreeze Proteins.</title>
        <authorList>
            <person name="Beliveau C."/>
            <person name="Gagne P."/>
            <person name="Picq S."/>
            <person name="Vernygora O."/>
            <person name="Keeling C.I."/>
            <person name="Pinkney K."/>
            <person name="Doucet D."/>
            <person name="Wen F."/>
            <person name="Johnston J.S."/>
            <person name="Maaroufi H."/>
            <person name="Boyle B."/>
            <person name="Laroche J."/>
            <person name="Dewar K."/>
            <person name="Juretic N."/>
            <person name="Blackburn G."/>
            <person name="Nisole A."/>
            <person name="Brunet B."/>
            <person name="Brandao M."/>
            <person name="Lumley L."/>
            <person name="Duan J."/>
            <person name="Quan G."/>
            <person name="Lucarotti C.J."/>
            <person name="Roe A.D."/>
            <person name="Sperling F.A.H."/>
            <person name="Levesque R.C."/>
            <person name="Cusson M."/>
        </authorList>
    </citation>
    <scope>NUCLEOTIDE SEQUENCE [LARGE SCALE GENOMIC DNA]</scope>
    <source>
        <strain evidence="1">Glfc:IPQL:Cfum</strain>
    </source>
</reference>
<sequence>MYYNVSTRVRRLAGTSNSFDVKVGVRQGSALSPLLFNIVMDYLTGDIQSPLPWCLLYADDVVLIDKCATQLQHTLELWRNALESNATRAVMKSTAMDPCSSCLSPSSDTDESETSLPLFPFDNQKETNKMAFDNYLTPQRKKYRDCYEPKLPYVREFKELVERFKNNPEEETFDDRMRSNYNEETRNFNEKFDENNSNMNILRLTEQTFENGVNNERVAQSYFAENENTRRCLNFNFEQVQCVCEALQQKGDIEKLSEFLWSLPPSELLCKSETVLRARALVAYHTCVFQEVYAILEANSFSPKHHNALQTLWFKAHYKEAEKVRGRELETNKMAFDNYLTPQRKKYRDCYEPKLPYVREFKELVERFKNNPEEETFDDRMRSNYNEETRNFNEKFDENNSNMNILRLTEQTFENGVNNERVAQSYFAENENTRRCLNFNFEQVQCVCEALQQKGDIEKLSEFLWSLPPSELLCKSETVLRARALVAYHTCVFQEVYAILEANSFSPKHHNALQTLWFKAHYKEAEKTIWDGEETVYCFKEKSRNALKDCYYRNRGEMLVPAQYAGSQSGLSSGLLPNGYYHQLQEPSHYLSNAP</sequence>
<accession>A0ACC0KAY2</accession>
<evidence type="ECO:0000313" key="2">
    <source>
        <dbReference type="Proteomes" id="UP001064048"/>
    </source>
</evidence>